<dbReference type="InterPro" id="IPR029063">
    <property type="entry name" value="SAM-dependent_MTases_sf"/>
</dbReference>
<evidence type="ECO:0000256" key="3">
    <source>
        <dbReference type="ARBA" id="ARBA00022679"/>
    </source>
</evidence>
<feature type="domain" description="Methyltransferase type 11" evidence="5">
    <location>
        <begin position="33"/>
        <end position="125"/>
    </location>
</feature>
<evidence type="ECO:0000259" key="5">
    <source>
        <dbReference type="Pfam" id="PF08241"/>
    </source>
</evidence>
<evidence type="ECO:0000256" key="2">
    <source>
        <dbReference type="ARBA" id="ARBA00022603"/>
    </source>
</evidence>
<gene>
    <name evidence="6" type="ORF">GH808_11070</name>
</gene>
<dbReference type="PANTHER" id="PTHR44307">
    <property type="entry name" value="PHOSPHOETHANOLAMINE METHYLTRANSFERASE"/>
    <property type="match status" value="1"/>
</dbReference>
<keyword evidence="2 6" id="KW-0489">Methyltransferase</keyword>
<organism evidence="6 7">
    <name type="scientific">Acetobacterium fimetarium</name>
    <dbReference type="NCBI Taxonomy" id="52691"/>
    <lineage>
        <taxon>Bacteria</taxon>
        <taxon>Bacillati</taxon>
        <taxon>Bacillota</taxon>
        <taxon>Clostridia</taxon>
        <taxon>Eubacteriales</taxon>
        <taxon>Eubacteriaceae</taxon>
        <taxon>Acetobacterium</taxon>
    </lineage>
</organism>
<evidence type="ECO:0000256" key="4">
    <source>
        <dbReference type="ARBA" id="ARBA00025707"/>
    </source>
</evidence>
<dbReference type="Pfam" id="PF08241">
    <property type="entry name" value="Methyltransf_11"/>
    <property type="match status" value="1"/>
</dbReference>
<dbReference type="NCBIfam" id="NF045667">
    <property type="entry name" value="MTase_DVU1556"/>
    <property type="match status" value="1"/>
</dbReference>
<evidence type="ECO:0000313" key="7">
    <source>
        <dbReference type="Proteomes" id="UP000603234"/>
    </source>
</evidence>
<dbReference type="EMBL" id="WJBC01000017">
    <property type="protein sequence ID" value="MBC3804971.1"/>
    <property type="molecule type" value="Genomic_DNA"/>
</dbReference>
<evidence type="ECO:0000256" key="1">
    <source>
        <dbReference type="ARBA" id="ARBA00005189"/>
    </source>
</evidence>
<dbReference type="GO" id="GO:0008168">
    <property type="term" value="F:methyltransferase activity"/>
    <property type="evidence" value="ECO:0007669"/>
    <property type="project" value="UniProtKB-KW"/>
</dbReference>
<comment type="pathway">
    <text evidence="4">Phospholipid metabolism.</text>
</comment>
<accession>A0ABR6WWV4</accession>
<sequence length="227" mass="25611">MSCLLGGTLRPGGFDLTEKGIEFCQWTKADRLLDLGCGQGATVAYLSEKHGLKAVGIDPSRVLLEIARENNPEREFHLGRGESIPFEDASFQGVLSECTLSLMDDLKTTLKEVHRVLKKQGCFFITDVYARRPEFLHLLEPYAFSSCMRGLYDIRQLETDLENSGFEIMLLEDHSDLLKQLLVKTIFEHGSMKAFWQKTTGSGAADFQEQLQRCKPGYYMMIAGKVE</sequence>
<keyword evidence="3" id="KW-0808">Transferase</keyword>
<proteinExistence type="predicted"/>
<dbReference type="InterPro" id="IPR013216">
    <property type="entry name" value="Methyltransf_11"/>
</dbReference>
<keyword evidence="7" id="KW-1185">Reference proteome</keyword>
<dbReference type="GO" id="GO:0032259">
    <property type="term" value="P:methylation"/>
    <property type="evidence" value="ECO:0007669"/>
    <property type="project" value="UniProtKB-KW"/>
</dbReference>
<dbReference type="PANTHER" id="PTHR44307:SF2">
    <property type="entry name" value="PHOSPHOETHANOLAMINE METHYLTRANSFERASE ISOFORM X1"/>
    <property type="match status" value="1"/>
</dbReference>
<reference evidence="6 7" key="1">
    <citation type="journal article" date="2020" name="mSystems">
        <title>Defining Genomic and Predicted Metabolic Features of the Acetobacterium Genus.</title>
        <authorList>
            <person name="Ross D.E."/>
            <person name="Marshall C.W."/>
            <person name="Gulliver D."/>
            <person name="May H.D."/>
            <person name="Norman R.S."/>
        </authorList>
    </citation>
    <scope>NUCLEOTIDE SEQUENCE [LARGE SCALE GENOMIC DNA]</scope>
    <source>
        <strain evidence="6 7">DSM 8238</strain>
    </source>
</reference>
<dbReference type="SUPFAM" id="SSF53335">
    <property type="entry name" value="S-adenosyl-L-methionine-dependent methyltransferases"/>
    <property type="match status" value="1"/>
</dbReference>
<name>A0ABR6WWV4_9FIRM</name>
<evidence type="ECO:0000313" key="6">
    <source>
        <dbReference type="EMBL" id="MBC3804971.1"/>
    </source>
</evidence>
<dbReference type="Gene3D" id="3.40.50.150">
    <property type="entry name" value="Vaccinia Virus protein VP39"/>
    <property type="match status" value="1"/>
</dbReference>
<dbReference type="CDD" id="cd02440">
    <property type="entry name" value="AdoMet_MTases"/>
    <property type="match status" value="1"/>
</dbReference>
<comment type="caution">
    <text evidence="6">The sequence shown here is derived from an EMBL/GenBank/DDBJ whole genome shotgun (WGS) entry which is preliminary data.</text>
</comment>
<protein>
    <submittedName>
        <fullName evidence="6">Methyltransferase domain-containing protein</fullName>
    </submittedName>
</protein>
<comment type="pathway">
    <text evidence="1">Lipid metabolism.</text>
</comment>
<dbReference type="Proteomes" id="UP000603234">
    <property type="component" value="Unassembled WGS sequence"/>
</dbReference>